<comment type="caution">
    <text evidence="2">The sequence shown here is derived from an EMBL/GenBank/DDBJ whole genome shotgun (WGS) entry which is preliminary data.</text>
</comment>
<keyword evidence="3" id="KW-1185">Reference proteome</keyword>
<accession>A0ABS2BMC0</accession>
<name>A0ABS2BMC0_9NEIS</name>
<dbReference type="Proteomes" id="UP000809431">
    <property type="component" value="Unassembled WGS sequence"/>
</dbReference>
<evidence type="ECO:0000256" key="1">
    <source>
        <dbReference type="SAM" id="Phobius"/>
    </source>
</evidence>
<protein>
    <submittedName>
        <fullName evidence="2">Uncharacterized protein</fullName>
    </submittedName>
</protein>
<keyword evidence="1" id="KW-0472">Membrane</keyword>
<evidence type="ECO:0000313" key="3">
    <source>
        <dbReference type="Proteomes" id="UP000809431"/>
    </source>
</evidence>
<keyword evidence="1" id="KW-1133">Transmembrane helix</keyword>
<proteinExistence type="predicted"/>
<keyword evidence="1" id="KW-0812">Transmembrane</keyword>
<gene>
    <name evidence="2" type="ORF">JMJ54_13110</name>
</gene>
<dbReference type="RefSeq" id="WP_203539002.1">
    <property type="nucleotide sequence ID" value="NZ_JAESND010000006.1"/>
</dbReference>
<dbReference type="EMBL" id="JAESND010000006">
    <property type="protein sequence ID" value="MBM3116772.1"/>
    <property type="molecule type" value="Genomic_DNA"/>
</dbReference>
<evidence type="ECO:0000313" key="2">
    <source>
        <dbReference type="EMBL" id="MBM3116772.1"/>
    </source>
</evidence>
<feature type="transmembrane region" description="Helical" evidence="1">
    <location>
        <begin position="9"/>
        <end position="29"/>
    </location>
</feature>
<reference evidence="2 3" key="1">
    <citation type="submission" date="2021-01" db="EMBL/GenBank/DDBJ databases">
        <title>Draft Genome Sequence and Polyhydroxyalkanoate Biosynthetic Potential of Jeongeupia naejangsanensis Type Strain DSM 24253.</title>
        <authorList>
            <person name="Turrini P."/>
            <person name="Artuso I."/>
            <person name="Lugli G.A."/>
            <person name="Frangipani E."/>
            <person name="Ventura M."/>
            <person name="Visca P."/>
        </authorList>
    </citation>
    <scope>NUCLEOTIDE SEQUENCE [LARGE SCALE GENOMIC DNA]</scope>
    <source>
        <strain evidence="2 3">DSM 24253</strain>
    </source>
</reference>
<sequence>MKDKMLKRALLRVAVVLLIAFGAGWHYGWVRPATWFNQQQVNTIVTQQCDDLVAGCRFKLENHEYLLKSKAPLSTKAPVELVLSGKADEVHAEWAMSGMDMGSNRYALRRNDAQQWLASTILPICSQKRLDWQLTLDIDRNRVVLLTRSQQ</sequence>
<organism evidence="2 3">
    <name type="scientific">Jeongeupia naejangsanensis</name>
    <dbReference type="NCBI Taxonomy" id="613195"/>
    <lineage>
        <taxon>Bacteria</taxon>
        <taxon>Pseudomonadati</taxon>
        <taxon>Pseudomonadota</taxon>
        <taxon>Betaproteobacteria</taxon>
        <taxon>Neisseriales</taxon>
        <taxon>Chitinibacteraceae</taxon>
        <taxon>Jeongeupia</taxon>
    </lineage>
</organism>